<dbReference type="SUPFAM" id="SSF81606">
    <property type="entry name" value="PP2C-like"/>
    <property type="match status" value="1"/>
</dbReference>
<dbReference type="eggNOG" id="COG0631">
    <property type="taxonomic scope" value="Bacteria"/>
</dbReference>
<feature type="domain" description="PPM-type phosphatase" evidence="1">
    <location>
        <begin position="2"/>
        <end position="241"/>
    </location>
</feature>
<organism evidence="2 3">
    <name type="scientific">Mahella australiensis (strain DSM 15567 / CIP 107919 / 50-1 BON)</name>
    <dbReference type="NCBI Taxonomy" id="697281"/>
    <lineage>
        <taxon>Bacteria</taxon>
        <taxon>Bacillati</taxon>
        <taxon>Bacillota</taxon>
        <taxon>Clostridia</taxon>
        <taxon>Thermoanaerobacterales</taxon>
        <taxon>Thermoanaerobacterales Family IV. Incertae Sedis</taxon>
        <taxon>Mahella</taxon>
    </lineage>
</organism>
<dbReference type="Pfam" id="PF13672">
    <property type="entry name" value="PP2C_2"/>
    <property type="match status" value="1"/>
</dbReference>
<dbReference type="PROSITE" id="PS51746">
    <property type="entry name" value="PPM_2"/>
    <property type="match status" value="1"/>
</dbReference>
<name>F4A2D9_MAHA5</name>
<dbReference type="SMART" id="SM00332">
    <property type="entry name" value="PP2Cc"/>
    <property type="match status" value="1"/>
</dbReference>
<dbReference type="Gene3D" id="3.60.40.10">
    <property type="entry name" value="PPM-type phosphatase domain"/>
    <property type="match status" value="1"/>
</dbReference>
<dbReference type="InterPro" id="IPR015655">
    <property type="entry name" value="PP2C"/>
</dbReference>
<dbReference type="NCBIfam" id="NF033484">
    <property type="entry name" value="Stp1_PP2C_phos"/>
    <property type="match status" value="1"/>
</dbReference>
<dbReference type="CDD" id="cd00143">
    <property type="entry name" value="PP2Cc"/>
    <property type="match status" value="1"/>
</dbReference>
<proteinExistence type="predicted"/>
<accession>F4A2D9</accession>
<dbReference type="SMART" id="SM00331">
    <property type="entry name" value="PP2C_SIG"/>
    <property type="match status" value="1"/>
</dbReference>
<dbReference type="OrthoDB" id="9801841at2"/>
<dbReference type="RefSeq" id="WP_013780616.1">
    <property type="nucleotide sequence ID" value="NC_015520.1"/>
</dbReference>
<evidence type="ECO:0000313" key="3">
    <source>
        <dbReference type="Proteomes" id="UP000008457"/>
    </source>
</evidence>
<evidence type="ECO:0000313" key="2">
    <source>
        <dbReference type="EMBL" id="AEE96186.1"/>
    </source>
</evidence>
<dbReference type="HOGENOM" id="CLU_034545_4_1_9"/>
<sequence length="252" mass="28202">MGIAALSDRGKMRSHNEDYYFIPDGKRLCDNVLLVADGMGGHNAGDVASYIAVNAMVDYIKQHKTDRVHLADLMANAMQYANRRLVELSEQYEQYEGMGTTMTAAWITDKRIYITHIGDSRAYLINESCIRQLTEDHSLVQEMVNQGTITKDQAVNHPQRNVITRALGSEDDIEIDRVEIPYNAGDILLLCTDGLTCQLSDQEIWEICAADNELSCKADAMVRLANDRGGLDNITVILFQQSGIGEKEGWMH</sequence>
<dbReference type="Proteomes" id="UP000008457">
    <property type="component" value="Chromosome"/>
</dbReference>
<dbReference type="GO" id="GO:0004722">
    <property type="term" value="F:protein serine/threonine phosphatase activity"/>
    <property type="evidence" value="ECO:0007669"/>
    <property type="project" value="InterPro"/>
</dbReference>
<evidence type="ECO:0000259" key="1">
    <source>
        <dbReference type="PROSITE" id="PS51746"/>
    </source>
</evidence>
<protein>
    <submittedName>
        <fullName evidence="2">Protein serine/threonine phosphatase</fullName>
    </submittedName>
</protein>
<keyword evidence="3" id="KW-1185">Reference proteome</keyword>
<gene>
    <name evidence="2" type="ordered locus">Mahau_0988</name>
</gene>
<dbReference type="AlphaFoldDB" id="F4A2D9"/>
<reference evidence="3" key="1">
    <citation type="submission" date="2010-11" db="EMBL/GenBank/DDBJ databases">
        <title>The complete genome of Mahella australiensis DSM 15567.</title>
        <authorList>
            <consortium name="US DOE Joint Genome Institute (JGI-PGF)"/>
            <person name="Lucas S."/>
            <person name="Copeland A."/>
            <person name="Lapidus A."/>
            <person name="Bruce D."/>
            <person name="Goodwin L."/>
            <person name="Pitluck S."/>
            <person name="Kyrpides N."/>
            <person name="Mavromatis K."/>
            <person name="Pagani I."/>
            <person name="Ivanova N."/>
            <person name="Teshima H."/>
            <person name="Brettin T."/>
            <person name="Detter J.C."/>
            <person name="Han C."/>
            <person name="Tapia R."/>
            <person name="Land M."/>
            <person name="Hauser L."/>
            <person name="Markowitz V."/>
            <person name="Cheng J.-F."/>
            <person name="Hugenholtz P."/>
            <person name="Woyke T."/>
            <person name="Wu D."/>
            <person name="Spring S."/>
            <person name="Pukall R."/>
            <person name="Steenblock K."/>
            <person name="Schneider S."/>
            <person name="Klenk H.-P."/>
            <person name="Eisen J.A."/>
        </authorList>
    </citation>
    <scope>NUCLEOTIDE SEQUENCE [LARGE SCALE GENOMIC DNA]</scope>
    <source>
        <strain evidence="3">DSM 15567 / CIP 107919 / 50-1 BON</strain>
    </source>
</reference>
<dbReference type="KEGG" id="mas:Mahau_0988"/>
<dbReference type="PANTHER" id="PTHR47992">
    <property type="entry name" value="PROTEIN PHOSPHATASE"/>
    <property type="match status" value="1"/>
</dbReference>
<dbReference type="STRING" id="697281.Mahau_0988"/>
<dbReference type="InterPro" id="IPR001932">
    <property type="entry name" value="PPM-type_phosphatase-like_dom"/>
</dbReference>
<dbReference type="EMBL" id="CP002360">
    <property type="protein sequence ID" value="AEE96186.1"/>
    <property type="molecule type" value="Genomic_DNA"/>
</dbReference>
<reference evidence="2 3" key="2">
    <citation type="journal article" date="2011" name="Stand. Genomic Sci.">
        <title>Complete genome sequence of Mahella australiensis type strain (50-1 BON).</title>
        <authorList>
            <person name="Sikorski J."/>
            <person name="Teshima H."/>
            <person name="Nolan M."/>
            <person name="Lucas S."/>
            <person name="Hammon N."/>
            <person name="Deshpande S."/>
            <person name="Cheng J.F."/>
            <person name="Pitluck S."/>
            <person name="Liolios K."/>
            <person name="Pagani I."/>
            <person name="Ivanova N."/>
            <person name="Huntemann M."/>
            <person name="Mavromatis K."/>
            <person name="Ovchinikova G."/>
            <person name="Pati A."/>
            <person name="Tapia R."/>
            <person name="Han C."/>
            <person name="Goodwin L."/>
            <person name="Chen A."/>
            <person name="Palaniappan K."/>
            <person name="Land M."/>
            <person name="Hauser L."/>
            <person name="Ngatchou-Djao O.D."/>
            <person name="Rohde M."/>
            <person name="Pukall R."/>
            <person name="Spring S."/>
            <person name="Abt B."/>
            <person name="Goker M."/>
            <person name="Detter J.C."/>
            <person name="Woyke T."/>
            <person name="Bristow J."/>
            <person name="Markowitz V."/>
            <person name="Hugenholtz P."/>
            <person name="Eisen J.A."/>
            <person name="Kyrpides N.C."/>
            <person name="Klenk H.P."/>
            <person name="Lapidus A."/>
        </authorList>
    </citation>
    <scope>NUCLEOTIDE SEQUENCE [LARGE SCALE GENOMIC DNA]</scope>
    <source>
        <strain evidence="3">DSM 15567 / CIP 107919 / 50-1 BON</strain>
    </source>
</reference>
<dbReference type="InterPro" id="IPR036457">
    <property type="entry name" value="PPM-type-like_dom_sf"/>
</dbReference>